<reference evidence="4 5" key="1">
    <citation type="journal article" date="2019" name="Int. J. Syst. Evol. Microbiol.">
        <title>The Global Catalogue of Microorganisms (GCM) 10K type strain sequencing project: providing services to taxonomists for standard genome sequencing and annotation.</title>
        <authorList>
            <consortium name="The Broad Institute Genomics Platform"/>
            <consortium name="The Broad Institute Genome Sequencing Center for Infectious Disease"/>
            <person name="Wu L."/>
            <person name="Ma J."/>
        </authorList>
    </citation>
    <scope>NUCLEOTIDE SEQUENCE [LARGE SCALE GENOMIC DNA]</scope>
    <source>
        <strain evidence="4 5">CGMCC 1.12553</strain>
    </source>
</reference>
<dbReference type="RefSeq" id="WP_267622365.1">
    <property type="nucleotide sequence ID" value="NZ_JAODIW010000006.1"/>
</dbReference>
<sequence>MTSDSSTGAVPSAADATDASADRDSAVSTPRGESADERDTAHGRDTAWLDREAYPFDSHCVGLSAGAVHYVDEGPEDGGRGTLLMLHGNPTWSFLYRHLVRGLGDEYRCIALDYLGFGLSERPPGFSYRPEDHAAVVAEFVAELGLTDLTLVVQDWGGPIGLSYALDHPENVRALVVMNTWVWPIDDDRVTRAFSRLLGGPLGRGLSKRYNVFARYVMPRLYADPSRLTPEIHRHYLEPLSRPEDRRGSWVFPREILGETEWLASLWDRRGALADYPALLVWGMEDPGFDAGMLRVWQALFPDATVHELDGVGHYVQEEMGPDLAPLVRAFLDGLPGDEDDVDVAD</sequence>
<dbReference type="PRINTS" id="PR00111">
    <property type="entry name" value="ABHYDROLASE"/>
</dbReference>
<dbReference type="SUPFAM" id="SSF53474">
    <property type="entry name" value="alpha/beta-Hydrolases"/>
    <property type="match status" value="1"/>
</dbReference>
<dbReference type="InterPro" id="IPR051340">
    <property type="entry name" value="Haloalkane_dehalogenase"/>
</dbReference>
<keyword evidence="5" id="KW-1185">Reference proteome</keyword>
<gene>
    <name evidence="4" type="ORF">ACFO0N_05155</name>
</gene>
<dbReference type="InterPro" id="IPR000639">
    <property type="entry name" value="Epox_hydrolase-like"/>
</dbReference>
<comment type="caution">
    <text evidence="4">The sequence shown here is derived from an EMBL/GenBank/DDBJ whole genome shotgun (WGS) entry which is preliminary data.</text>
</comment>
<feature type="region of interest" description="Disordered" evidence="2">
    <location>
        <begin position="1"/>
        <end position="44"/>
    </location>
</feature>
<name>A0ABD5PA35_9EURY</name>
<keyword evidence="1 4" id="KW-0378">Hydrolase</keyword>
<organism evidence="4 5">
    <name type="scientific">Halobium salinum</name>
    <dbReference type="NCBI Taxonomy" id="1364940"/>
    <lineage>
        <taxon>Archaea</taxon>
        <taxon>Methanobacteriati</taxon>
        <taxon>Methanobacteriota</taxon>
        <taxon>Stenosarchaea group</taxon>
        <taxon>Halobacteria</taxon>
        <taxon>Halobacteriales</taxon>
        <taxon>Haloferacaceae</taxon>
        <taxon>Halobium</taxon>
    </lineage>
</organism>
<evidence type="ECO:0000259" key="3">
    <source>
        <dbReference type="Pfam" id="PF00561"/>
    </source>
</evidence>
<dbReference type="PRINTS" id="PR00412">
    <property type="entry name" value="EPOXHYDRLASE"/>
</dbReference>
<dbReference type="AlphaFoldDB" id="A0ABD5PA35"/>
<feature type="compositionally biased region" description="Low complexity" evidence="2">
    <location>
        <begin position="9"/>
        <end position="19"/>
    </location>
</feature>
<dbReference type="Pfam" id="PF00561">
    <property type="entry name" value="Abhydrolase_1"/>
    <property type="match status" value="1"/>
</dbReference>
<dbReference type="PANTHER" id="PTHR42977:SF3">
    <property type="entry name" value="AB HYDROLASE-1 DOMAIN-CONTAINING PROTEIN"/>
    <property type="match status" value="1"/>
</dbReference>
<dbReference type="EMBL" id="JBHSDS010000003">
    <property type="protein sequence ID" value="MFC4357336.1"/>
    <property type="molecule type" value="Genomic_DNA"/>
</dbReference>
<dbReference type="InterPro" id="IPR000073">
    <property type="entry name" value="AB_hydrolase_1"/>
</dbReference>
<evidence type="ECO:0000256" key="1">
    <source>
        <dbReference type="ARBA" id="ARBA00022801"/>
    </source>
</evidence>
<evidence type="ECO:0000313" key="5">
    <source>
        <dbReference type="Proteomes" id="UP001595921"/>
    </source>
</evidence>
<dbReference type="GO" id="GO:0016787">
    <property type="term" value="F:hydrolase activity"/>
    <property type="evidence" value="ECO:0007669"/>
    <property type="project" value="UniProtKB-KW"/>
</dbReference>
<proteinExistence type="predicted"/>
<dbReference type="Proteomes" id="UP001595921">
    <property type="component" value="Unassembled WGS sequence"/>
</dbReference>
<evidence type="ECO:0000313" key="4">
    <source>
        <dbReference type="EMBL" id="MFC4357336.1"/>
    </source>
</evidence>
<accession>A0ABD5PA35</accession>
<evidence type="ECO:0000256" key="2">
    <source>
        <dbReference type="SAM" id="MobiDB-lite"/>
    </source>
</evidence>
<dbReference type="InterPro" id="IPR029058">
    <property type="entry name" value="AB_hydrolase_fold"/>
</dbReference>
<feature type="compositionally biased region" description="Basic and acidic residues" evidence="2">
    <location>
        <begin position="33"/>
        <end position="44"/>
    </location>
</feature>
<protein>
    <submittedName>
        <fullName evidence="4">Alpha/beta fold hydrolase</fullName>
    </submittedName>
</protein>
<dbReference type="Gene3D" id="3.40.50.1820">
    <property type="entry name" value="alpha/beta hydrolase"/>
    <property type="match status" value="1"/>
</dbReference>
<dbReference type="PANTHER" id="PTHR42977">
    <property type="entry name" value="HYDROLASE-RELATED"/>
    <property type="match status" value="1"/>
</dbReference>
<feature type="domain" description="AB hydrolase-1" evidence="3">
    <location>
        <begin position="82"/>
        <end position="319"/>
    </location>
</feature>